<dbReference type="EMBL" id="LR796256">
    <property type="protein sequence ID" value="CAB4132038.1"/>
    <property type="molecule type" value="Genomic_DNA"/>
</dbReference>
<evidence type="ECO:0000259" key="1">
    <source>
        <dbReference type="Pfam" id="PF22253"/>
    </source>
</evidence>
<dbReference type="Pfam" id="PF22253">
    <property type="entry name" value="DUF6948"/>
    <property type="match status" value="1"/>
</dbReference>
<dbReference type="InterPro" id="IPR054226">
    <property type="entry name" value="DUF6948"/>
</dbReference>
<evidence type="ECO:0000313" key="2">
    <source>
        <dbReference type="EMBL" id="CAB4132038.1"/>
    </source>
</evidence>
<accession>A0A6J5LBR9</accession>
<reference evidence="2" key="1">
    <citation type="submission" date="2020-04" db="EMBL/GenBank/DDBJ databases">
        <authorList>
            <person name="Chiriac C."/>
            <person name="Salcher M."/>
            <person name="Ghai R."/>
            <person name="Kavagutti S V."/>
        </authorList>
    </citation>
    <scope>NUCLEOTIDE SEQUENCE</scope>
</reference>
<name>A0A6J5LBR9_9CAUD</name>
<feature type="domain" description="DUF6948" evidence="1">
    <location>
        <begin position="32"/>
        <end position="116"/>
    </location>
</feature>
<sequence>MNQEKIETISINGVDYVRADAIAKQASTIDGMEYVIVRTQTAGVFAGYIESRFGQEVVLRKARRIWYWNGAASLSQLAIDGTSKPDTCKFPQEVEKVQLLNAIEILDVTKKAQESIASVKVWKQ</sequence>
<protein>
    <recommendedName>
        <fullName evidence="1">DUF6948 domain-containing protein</fullName>
    </recommendedName>
</protein>
<gene>
    <name evidence="2" type="ORF">UFOVP138_23</name>
</gene>
<organism evidence="2">
    <name type="scientific">uncultured Caudovirales phage</name>
    <dbReference type="NCBI Taxonomy" id="2100421"/>
    <lineage>
        <taxon>Viruses</taxon>
        <taxon>Duplodnaviria</taxon>
        <taxon>Heunggongvirae</taxon>
        <taxon>Uroviricota</taxon>
        <taxon>Caudoviricetes</taxon>
        <taxon>Peduoviridae</taxon>
        <taxon>Maltschvirus</taxon>
        <taxon>Maltschvirus maltsch</taxon>
    </lineage>
</organism>
<proteinExistence type="predicted"/>